<dbReference type="GO" id="GO:0005829">
    <property type="term" value="C:cytosol"/>
    <property type="evidence" value="ECO:0007669"/>
    <property type="project" value="TreeGrafter"/>
</dbReference>
<feature type="domain" description="HipA-like C-terminal" evidence="5">
    <location>
        <begin position="217"/>
        <end position="391"/>
    </location>
</feature>
<keyword evidence="3" id="KW-0418">Kinase</keyword>
<dbReference type="PANTHER" id="PTHR37419:SF8">
    <property type="entry name" value="TOXIN YJJJ"/>
    <property type="match status" value="1"/>
</dbReference>
<protein>
    <recommendedName>
        <fullName evidence="8">HipA-like C-terminal domain-containing protein</fullName>
    </recommendedName>
</protein>
<dbReference type="CDD" id="cd00090">
    <property type="entry name" value="HTH_ARSR"/>
    <property type="match status" value="1"/>
</dbReference>
<comment type="similarity">
    <text evidence="1">Belongs to the HipA Ser/Thr kinase family.</text>
</comment>
<dbReference type="InterPro" id="IPR011991">
    <property type="entry name" value="ArsR-like_HTH"/>
</dbReference>
<evidence type="ECO:0000313" key="6">
    <source>
        <dbReference type="EMBL" id="RUO20129.1"/>
    </source>
</evidence>
<proteinExistence type="inferred from homology"/>
<feature type="domain" description="HTH arsR-type" evidence="4">
    <location>
        <begin position="8"/>
        <end position="41"/>
    </location>
</feature>
<keyword evidence="7" id="KW-1185">Reference proteome</keyword>
<dbReference type="Proteomes" id="UP000288212">
    <property type="component" value="Unassembled WGS sequence"/>
</dbReference>
<keyword evidence="2" id="KW-0808">Transferase</keyword>
<dbReference type="InterPro" id="IPR001845">
    <property type="entry name" value="HTH_ArsR_DNA-bd_dom"/>
</dbReference>
<accession>A0A432VUD6</accession>
<dbReference type="NCBIfam" id="NF007297">
    <property type="entry name" value="PRK09775.1"/>
    <property type="match status" value="1"/>
</dbReference>
<dbReference type="OrthoDB" id="8555656at2"/>
<evidence type="ECO:0000313" key="7">
    <source>
        <dbReference type="Proteomes" id="UP000288212"/>
    </source>
</evidence>
<evidence type="ECO:0000259" key="5">
    <source>
        <dbReference type="Pfam" id="PF07804"/>
    </source>
</evidence>
<dbReference type="Pfam" id="PF01022">
    <property type="entry name" value="HTH_5"/>
    <property type="match status" value="1"/>
</dbReference>
<dbReference type="RefSeq" id="WP_126792076.1">
    <property type="nucleotide sequence ID" value="NZ_PIPI01000003.1"/>
</dbReference>
<dbReference type="InterPro" id="IPR052028">
    <property type="entry name" value="HipA_Ser/Thr_kinase"/>
</dbReference>
<dbReference type="EMBL" id="PIPI01000003">
    <property type="protein sequence ID" value="RUO20129.1"/>
    <property type="molecule type" value="Genomic_DNA"/>
</dbReference>
<reference evidence="6 7" key="1">
    <citation type="journal article" date="2011" name="Front. Microbiol.">
        <title>Genomic signatures of strain selection and enhancement in Bacillus atrophaeus var. globigii, a historical biowarfare simulant.</title>
        <authorList>
            <person name="Gibbons H.S."/>
            <person name="Broomall S.M."/>
            <person name="McNew L.A."/>
            <person name="Daligault H."/>
            <person name="Chapman C."/>
            <person name="Bruce D."/>
            <person name="Karavis M."/>
            <person name="Krepps M."/>
            <person name="McGregor P.A."/>
            <person name="Hong C."/>
            <person name="Park K.H."/>
            <person name="Akmal A."/>
            <person name="Feldman A."/>
            <person name="Lin J.S."/>
            <person name="Chang W.E."/>
            <person name="Higgs B.W."/>
            <person name="Demirev P."/>
            <person name="Lindquist J."/>
            <person name="Liem A."/>
            <person name="Fochler E."/>
            <person name="Read T.D."/>
            <person name="Tapia R."/>
            <person name="Johnson S."/>
            <person name="Bishop-Lilly K.A."/>
            <person name="Detter C."/>
            <person name="Han C."/>
            <person name="Sozhamannan S."/>
            <person name="Rosenzweig C.N."/>
            <person name="Skowronski E.W."/>
        </authorList>
    </citation>
    <scope>NUCLEOTIDE SEQUENCE [LARGE SCALE GENOMIC DNA]</scope>
    <source>
        <strain evidence="6 7">AK5</strain>
    </source>
</reference>
<dbReference type="InterPro" id="IPR012893">
    <property type="entry name" value="HipA-like_C"/>
</dbReference>
<dbReference type="AlphaFoldDB" id="A0A432VUD6"/>
<dbReference type="GO" id="GO:0004674">
    <property type="term" value="F:protein serine/threonine kinase activity"/>
    <property type="evidence" value="ECO:0007669"/>
    <property type="project" value="TreeGrafter"/>
</dbReference>
<comment type="caution">
    <text evidence="6">The sequence shown here is derived from an EMBL/GenBank/DDBJ whole genome shotgun (WGS) entry which is preliminary data.</text>
</comment>
<organism evidence="6 7">
    <name type="scientific">Aliidiomarina haloalkalitolerans</name>
    <dbReference type="NCBI Taxonomy" id="859059"/>
    <lineage>
        <taxon>Bacteria</taxon>
        <taxon>Pseudomonadati</taxon>
        <taxon>Pseudomonadota</taxon>
        <taxon>Gammaproteobacteria</taxon>
        <taxon>Alteromonadales</taxon>
        <taxon>Idiomarinaceae</taxon>
        <taxon>Aliidiomarina</taxon>
    </lineage>
</organism>
<name>A0A432VUD6_9GAMM</name>
<evidence type="ECO:0000259" key="4">
    <source>
        <dbReference type="Pfam" id="PF01022"/>
    </source>
</evidence>
<evidence type="ECO:0000256" key="1">
    <source>
        <dbReference type="ARBA" id="ARBA00010164"/>
    </source>
</evidence>
<evidence type="ECO:0000256" key="3">
    <source>
        <dbReference type="ARBA" id="ARBA00022777"/>
    </source>
</evidence>
<evidence type="ECO:0008006" key="8">
    <source>
        <dbReference type="Google" id="ProtNLM"/>
    </source>
</evidence>
<evidence type="ECO:0000256" key="2">
    <source>
        <dbReference type="ARBA" id="ARBA00022679"/>
    </source>
</evidence>
<gene>
    <name evidence="6" type="ORF">CWE06_05725</name>
</gene>
<sequence>MSKISENIILTLRSGPMSSADIAAGLRVNATTVSRQLNQLGDRVIKSGAGRSTLWYLSRPLKALGDAHMLPIYRVDTAASAHKIAHLYLVFPANGYLVEYFRENATDEVSLKGVEWTYYESLPWWLTDMRPQGFLGRSFANLLRTRGENLNADPRTWSDDEILSVLARYPQDNIGNLLIGEEAYKQWLHLAQSVSISAAEVAEIAEAIARGEHFDSSTQGEQPKLIACLAGTECIVKFTGQVMQTAVDTVANRWADLLHVEALSSTVLNQAIPGIAAINRAFQVYERTFMASQRFDRTTEGGRLGVISLSSLDAEFVGKAEQPWPVIMQALANADIVTEQALVHSKIAWAFGQLIANSDMHLGNLSVLNMRGRPYDLAPIYDMLPMHFAPTSAGDLPTQPRNINLCLQVDRVHWELAHPLALALWQQVIEHPSISDHFKILARQQLSVVKDFAAVIQRMA</sequence>
<dbReference type="GO" id="GO:0003700">
    <property type="term" value="F:DNA-binding transcription factor activity"/>
    <property type="evidence" value="ECO:0007669"/>
    <property type="project" value="InterPro"/>
</dbReference>
<dbReference type="PANTHER" id="PTHR37419">
    <property type="entry name" value="SERINE/THREONINE-PROTEIN KINASE TOXIN HIPA"/>
    <property type="match status" value="1"/>
</dbReference>
<dbReference type="Pfam" id="PF07804">
    <property type="entry name" value="HipA_C"/>
    <property type="match status" value="1"/>
</dbReference>